<evidence type="ECO:0000256" key="1">
    <source>
        <dbReference type="ARBA" id="ARBA00022676"/>
    </source>
</evidence>
<name>A0A1C4ZBV7_9ACTN</name>
<keyword evidence="1" id="KW-0328">Glycosyltransferase</keyword>
<dbReference type="EMBL" id="FMCX01000005">
    <property type="protein sequence ID" value="SCF30419.1"/>
    <property type="molecule type" value="Genomic_DNA"/>
</dbReference>
<dbReference type="GO" id="GO:0016757">
    <property type="term" value="F:glycosyltransferase activity"/>
    <property type="evidence" value="ECO:0007669"/>
    <property type="project" value="UniProtKB-KW"/>
</dbReference>
<keyword evidence="2" id="KW-0808">Transferase</keyword>
<reference evidence="6" key="1">
    <citation type="submission" date="2016-06" db="EMBL/GenBank/DDBJ databases">
        <authorList>
            <person name="Varghese N."/>
            <person name="Submissions Spin"/>
        </authorList>
    </citation>
    <scope>NUCLEOTIDE SEQUENCE [LARGE SCALE GENOMIC DNA]</scope>
    <source>
        <strain evidence="6">DSM 44830</strain>
    </source>
</reference>
<dbReference type="InterPro" id="IPR049438">
    <property type="entry name" value="TreT_GT1"/>
</dbReference>
<dbReference type="RefSeq" id="WP_091609939.1">
    <property type="nucleotide sequence ID" value="NZ_FMCX01000005.1"/>
</dbReference>
<gene>
    <name evidence="5" type="ORF">GA0070564_105288</name>
</gene>
<dbReference type="AlphaFoldDB" id="A0A1C4ZBV7"/>
<dbReference type="Pfam" id="PF00534">
    <property type="entry name" value="Glycos_transf_1"/>
    <property type="match status" value="1"/>
</dbReference>
<sequence>MRIAHVSYGTVYGGAPELIRADTRGFQDLGCTVSWFDIAPYFHEQPLADYLHDALHGVRPRVIPGGQTELRQRYANPDADLGPLAAKITADRPDVVVLHDPVGLVLAPALAGVAQLVWRSHIGDQAWNEWTISASQILRPALAHCASAVVHLPEYVWPEAPCPFLVSAPGIDVDSTKNRQLAPAETAQLASLLTTGLVEAGWGTDRAGRDSSERDRVFLDHGTGFLPSDTARYAVVVARWDPLKGHRLALDAFVAAAAVDPDLHLVFVGPNLHSSSRGVFHDVRNGILTAIGELPTALRQRAHLWSAVDISTDVHQAGVNLIRSRAALVMQPSLREGFGLSLTESMYRGRTSIATAVGGHRHQISPGVNGLSCAADAESLAGALTLALEQSPQLGGPARASVTERFTAQHSARRQLEHFQRAAG</sequence>
<dbReference type="InterPro" id="IPR001296">
    <property type="entry name" value="Glyco_trans_1"/>
</dbReference>
<keyword evidence="6" id="KW-1185">Reference proteome</keyword>
<proteinExistence type="predicted"/>
<dbReference type="SUPFAM" id="SSF53756">
    <property type="entry name" value="UDP-Glycosyltransferase/glycogen phosphorylase"/>
    <property type="match status" value="1"/>
</dbReference>
<protein>
    <submittedName>
        <fullName evidence="5">Trehalose synthase</fullName>
    </submittedName>
</protein>
<dbReference type="PANTHER" id="PTHR12526">
    <property type="entry name" value="GLYCOSYLTRANSFERASE"/>
    <property type="match status" value="1"/>
</dbReference>
<dbReference type="Proteomes" id="UP000199504">
    <property type="component" value="Unassembled WGS sequence"/>
</dbReference>
<evidence type="ECO:0000259" key="3">
    <source>
        <dbReference type="Pfam" id="PF00534"/>
    </source>
</evidence>
<feature type="domain" description="Glycosyl transferase family 1" evidence="3">
    <location>
        <begin position="229"/>
        <end position="391"/>
    </location>
</feature>
<evidence type="ECO:0000259" key="4">
    <source>
        <dbReference type="Pfam" id="PF21269"/>
    </source>
</evidence>
<organism evidence="5 6">
    <name type="scientific">Micromonospora mirobrigensis</name>
    <dbReference type="NCBI Taxonomy" id="262898"/>
    <lineage>
        <taxon>Bacteria</taxon>
        <taxon>Bacillati</taxon>
        <taxon>Actinomycetota</taxon>
        <taxon>Actinomycetes</taxon>
        <taxon>Micromonosporales</taxon>
        <taxon>Micromonosporaceae</taxon>
        <taxon>Micromonospora</taxon>
    </lineage>
</organism>
<evidence type="ECO:0000313" key="6">
    <source>
        <dbReference type="Proteomes" id="UP000199504"/>
    </source>
</evidence>
<accession>A0A1C4ZBV7</accession>
<dbReference type="Pfam" id="PF21269">
    <property type="entry name" value="TreT_GT1"/>
    <property type="match status" value="1"/>
</dbReference>
<evidence type="ECO:0000256" key="2">
    <source>
        <dbReference type="ARBA" id="ARBA00022679"/>
    </source>
</evidence>
<dbReference type="Gene3D" id="3.40.50.2000">
    <property type="entry name" value="Glycogen Phosphorylase B"/>
    <property type="match status" value="2"/>
</dbReference>
<dbReference type="STRING" id="262898.GA0070564_105288"/>
<dbReference type="PANTHER" id="PTHR12526:SF510">
    <property type="entry name" value="D-INOSITOL 3-PHOSPHATE GLYCOSYLTRANSFERASE"/>
    <property type="match status" value="1"/>
</dbReference>
<dbReference type="OrthoDB" id="9772485at2"/>
<feature type="domain" description="Trehalose synthase N-terminal" evidence="4">
    <location>
        <begin position="10"/>
        <end position="156"/>
    </location>
</feature>
<evidence type="ECO:0000313" key="5">
    <source>
        <dbReference type="EMBL" id="SCF30419.1"/>
    </source>
</evidence>